<dbReference type="Gene3D" id="3.10.100.10">
    <property type="entry name" value="Mannose-Binding Protein A, subunit A"/>
    <property type="match status" value="1"/>
</dbReference>
<dbReference type="Pfam" id="PF13855">
    <property type="entry name" value="LRR_8"/>
    <property type="match status" value="1"/>
</dbReference>
<comment type="caution">
    <text evidence="5">The sequence shown here is derived from an EMBL/GenBank/DDBJ whole genome shotgun (WGS) entry which is preliminary data.</text>
</comment>
<dbReference type="InterPro" id="IPR001304">
    <property type="entry name" value="C-type_lectin-like"/>
</dbReference>
<keyword evidence="3" id="KW-0472">Membrane</keyword>
<keyword evidence="3" id="KW-0812">Transmembrane</keyword>
<feature type="transmembrane region" description="Helical" evidence="3">
    <location>
        <begin position="82"/>
        <end position="104"/>
    </location>
</feature>
<proteinExistence type="predicted"/>
<keyword evidence="3" id="KW-1133">Transmembrane helix</keyword>
<dbReference type="Gene3D" id="3.30.530.20">
    <property type="match status" value="1"/>
</dbReference>
<dbReference type="Proteomes" id="UP001165060">
    <property type="component" value="Unassembled WGS sequence"/>
</dbReference>
<feature type="transmembrane region" description="Helical" evidence="3">
    <location>
        <begin position="47"/>
        <end position="70"/>
    </location>
</feature>
<dbReference type="SUPFAM" id="SSF55961">
    <property type="entry name" value="Bet v1-like"/>
    <property type="match status" value="1"/>
</dbReference>
<dbReference type="InterPro" id="IPR001611">
    <property type="entry name" value="Leu-rich_rpt"/>
</dbReference>
<keyword evidence="1" id="KW-0433">Leucine-rich repeat</keyword>
<dbReference type="SUPFAM" id="SSF57184">
    <property type="entry name" value="Growth factor receptor domain"/>
    <property type="match status" value="1"/>
</dbReference>
<dbReference type="SMART" id="SM00369">
    <property type="entry name" value="LRR_TYP"/>
    <property type="match status" value="3"/>
</dbReference>
<dbReference type="InterPro" id="IPR032675">
    <property type="entry name" value="LRR_dom_sf"/>
</dbReference>
<name>A0ABQ6MIW4_9STRA</name>
<dbReference type="Gene3D" id="2.10.50.10">
    <property type="entry name" value="Tumor Necrosis Factor Receptor, subunit A, domain 2"/>
    <property type="match status" value="2"/>
</dbReference>
<evidence type="ECO:0000313" key="6">
    <source>
        <dbReference type="Proteomes" id="UP001165060"/>
    </source>
</evidence>
<dbReference type="Gene3D" id="3.80.10.10">
    <property type="entry name" value="Ribonuclease Inhibitor"/>
    <property type="match status" value="2"/>
</dbReference>
<dbReference type="InterPro" id="IPR011641">
    <property type="entry name" value="Tyr-kin_ephrin_A/B_rcpt-like"/>
</dbReference>
<dbReference type="SUPFAM" id="SSF49785">
    <property type="entry name" value="Galactose-binding domain-like"/>
    <property type="match status" value="1"/>
</dbReference>
<keyword evidence="6" id="KW-1185">Reference proteome</keyword>
<feature type="domain" description="C-type lectin" evidence="4">
    <location>
        <begin position="788"/>
        <end position="887"/>
    </location>
</feature>
<dbReference type="SUPFAM" id="SSF52058">
    <property type="entry name" value="L domain-like"/>
    <property type="match status" value="1"/>
</dbReference>
<dbReference type="InterPro" id="IPR008979">
    <property type="entry name" value="Galactose-bd-like_sf"/>
</dbReference>
<dbReference type="InterPro" id="IPR009030">
    <property type="entry name" value="Growth_fac_rcpt_cys_sf"/>
</dbReference>
<dbReference type="CDD" id="cd00037">
    <property type="entry name" value="CLECT"/>
    <property type="match status" value="1"/>
</dbReference>
<dbReference type="Pfam" id="PF07699">
    <property type="entry name" value="Ephrin_rec_like"/>
    <property type="match status" value="2"/>
</dbReference>
<dbReference type="InterPro" id="IPR023393">
    <property type="entry name" value="START-like_dom_sf"/>
</dbReference>
<feature type="transmembrane region" description="Helical" evidence="3">
    <location>
        <begin position="563"/>
        <end position="581"/>
    </location>
</feature>
<dbReference type="Pfam" id="PF00059">
    <property type="entry name" value="Lectin_C"/>
    <property type="match status" value="1"/>
</dbReference>
<dbReference type="PANTHER" id="PTHR46967:SF2">
    <property type="entry name" value="SUSHI, VON WILLEBRAND FACTOR TYPE A, EGF AND PENTRAXIN DOMAIN-CONTAINING PROTEIN 1-LIKE"/>
    <property type="match status" value="1"/>
</dbReference>
<protein>
    <recommendedName>
        <fullName evidence="4">C-type lectin domain-containing protein</fullName>
    </recommendedName>
</protein>
<dbReference type="SMART" id="SM01411">
    <property type="entry name" value="Ephrin_rec_like"/>
    <property type="match status" value="3"/>
</dbReference>
<evidence type="ECO:0000256" key="1">
    <source>
        <dbReference type="ARBA" id="ARBA00022614"/>
    </source>
</evidence>
<sequence>MFVLLLVGDRLSIKKKKSGSDNLAAVTPVLDGTSPAPASKLADSLTFLGFFGLSGAFVAVALLGIGALAIFLGYRVETGPDIYYLTTQAVLFYLVGLLAIFYWFSFVMSWRALVNNLVDVHEGRVDPLAALDKIPVAKKLMKWYHDNLAIHTAGRYSILVVVSAEAFEFMVQTANANGLAMHLDWNFMELYANVIFANFLVFGICLLTPDRYIPSSALITIDVLIDATYIMFNITFVSVPESYWPIIVPLWFAVDMVNDSFTRQAQEQVNHHMIKLADEKQFEEAKANGTLPDELCAHFMAQLNSGEERGRLQASPPSGYSELKPRMWYEDSEDSNVATVVLSFVLLGVTPGQACTFSRRYTTEERGSGTMKIVQTFSKNHRTIHGKPARTASNAVVSRRDITADSVWKRLEAEDGTAVFVDVTRSCELADVPPEKGFIRADSYQGFRYEATTDGTRIDVLLRFDPCGSIPPSFVNFALKSQMKLRLESYKTYFIDRKAPDGSDNGGDWPDDERIYNFKVEGEDGGGVHILNTMTVKDLVASTTVSQAAGLAKPKFIATLRRVLGWSFLLFGACMLVYINTTAGRQGGLCEGEFGACVWGRIEPKLYFKNGLHSSATCGFGVDENPNEDTWELDVSGCGVEKFVGWKEPFADLQTLELGNNSLVELPTWLGDGKMKKLKEVRARGNVIEKGLKEVFGSWSGCDTAWASCAECEAGESSVTGRGDCVACPSGKYAGRAGSTTCTSCAAGRYSGMEGATAEAACLPCEAGSASAAGSGACGACSVGKYAAESECQSLGTDLPIVRSAEANKRLAAGAAKLGAYRIWLGASDEEKEGEWVWVDGTLVDFEGWASDQPDNRGSGQDFAALRTASAEWNDLSDYVEVEFLCEGDGIFSCPPSEQPDLVSGGCEPCPAGTESLLTDSDPCKLTSCAAGTYLDAAVGEGAECRPCPAGKFKDDDSASACTDCRAGTFNPAAASTTCTSCPATHPISKAASVAFSSCKVPANDTLTTTLELLDLRENNIARLPYEVMDVDSSGLTMLLDGNPGATEIDWSNLGVSRLPLRMGDGFGSMGWEGEVKTVKLGGNKLDESVFGQLVAAGFTNIEVLDIDAGQAMKLQDRNLTLHGNPVKSITWAYETELKKIPAWLRTLEAVTDANLEYCDVKEMQGGAFSASLEELKINNQAEGLRLHPDSFEGLPNLWHLDMSTNEITEDDMHPGLFAGASSLRDIVLYGNTGMRRFNATELFPGGSKTVKWLNLDMCGLKEGTSFQGLPYLKRLDLRFFSALPPRLFSGLCALRCETGKSSFPGSSSCSPGCSWSIFIDGSDVSEKINLAEVQAFDLSRSLITPRGAEQFSTHSGIWGLHRAENCIDGNTDNFCHSGGDGAEEYLRVDYFGPLDLASIVVTNRPNQFQERIVGARIHVTTGWPTSNNMAAESALWSGNFTSASSDFTFSPETLDCL</sequence>
<dbReference type="Gene3D" id="2.60.120.260">
    <property type="entry name" value="Galactose-binding domain-like"/>
    <property type="match status" value="1"/>
</dbReference>
<gene>
    <name evidence="5" type="ORF">TeGR_g10894</name>
</gene>
<dbReference type="SMART" id="SM00034">
    <property type="entry name" value="CLECT"/>
    <property type="match status" value="1"/>
</dbReference>
<evidence type="ECO:0000259" key="4">
    <source>
        <dbReference type="PROSITE" id="PS50041"/>
    </source>
</evidence>
<dbReference type="PROSITE" id="PS50041">
    <property type="entry name" value="C_TYPE_LECTIN_2"/>
    <property type="match status" value="1"/>
</dbReference>
<dbReference type="InterPro" id="IPR016187">
    <property type="entry name" value="CTDL_fold"/>
</dbReference>
<reference evidence="5 6" key="1">
    <citation type="journal article" date="2023" name="Commun. Biol.">
        <title>Genome analysis of Parmales, the sister group of diatoms, reveals the evolutionary specialization of diatoms from phago-mixotrophs to photoautotrophs.</title>
        <authorList>
            <person name="Ban H."/>
            <person name="Sato S."/>
            <person name="Yoshikawa S."/>
            <person name="Yamada K."/>
            <person name="Nakamura Y."/>
            <person name="Ichinomiya M."/>
            <person name="Sato N."/>
            <person name="Blanc-Mathieu R."/>
            <person name="Endo H."/>
            <person name="Kuwata A."/>
            <person name="Ogata H."/>
        </authorList>
    </citation>
    <scope>NUCLEOTIDE SEQUENCE [LARGE SCALE GENOMIC DNA]</scope>
</reference>
<dbReference type="InterPro" id="IPR003591">
    <property type="entry name" value="Leu-rich_rpt_typical-subtyp"/>
</dbReference>
<accession>A0ABQ6MIW4</accession>
<feature type="transmembrane region" description="Helical" evidence="3">
    <location>
        <begin position="190"/>
        <end position="209"/>
    </location>
</feature>
<evidence type="ECO:0000256" key="3">
    <source>
        <dbReference type="SAM" id="Phobius"/>
    </source>
</evidence>
<evidence type="ECO:0000313" key="5">
    <source>
        <dbReference type="EMBL" id="GMI27325.1"/>
    </source>
</evidence>
<evidence type="ECO:0000256" key="2">
    <source>
        <dbReference type="ARBA" id="ARBA00022737"/>
    </source>
</evidence>
<dbReference type="SUPFAM" id="SSF56436">
    <property type="entry name" value="C-type lectin-like"/>
    <property type="match status" value="1"/>
</dbReference>
<keyword evidence="2" id="KW-0677">Repeat</keyword>
<organism evidence="5 6">
    <name type="scientific">Tetraparma gracilis</name>
    <dbReference type="NCBI Taxonomy" id="2962635"/>
    <lineage>
        <taxon>Eukaryota</taxon>
        <taxon>Sar</taxon>
        <taxon>Stramenopiles</taxon>
        <taxon>Ochrophyta</taxon>
        <taxon>Bolidophyceae</taxon>
        <taxon>Parmales</taxon>
        <taxon>Triparmaceae</taxon>
        <taxon>Tetraparma</taxon>
    </lineage>
</organism>
<feature type="transmembrane region" description="Helical" evidence="3">
    <location>
        <begin position="242"/>
        <end position="258"/>
    </location>
</feature>
<dbReference type="EMBL" id="BRYB01000303">
    <property type="protein sequence ID" value="GMI27325.1"/>
    <property type="molecule type" value="Genomic_DNA"/>
</dbReference>
<dbReference type="InterPro" id="IPR016186">
    <property type="entry name" value="C-type_lectin-like/link_sf"/>
</dbReference>
<dbReference type="CDD" id="cd00185">
    <property type="entry name" value="TNFRSF"/>
    <property type="match status" value="1"/>
</dbReference>
<dbReference type="PANTHER" id="PTHR46967">
    <property type="entry name" value="INSULIN-LIKE GROWTH FACTOR BINDING PROTEIN,N-TERMINAL"/>
    <property type="match status" value="1"/>
</dbReference>